<dbReference type="Proteomes" id="UP000054007">
    <property type="component" value="Unassembled WGS sequence"/>
</dbReference>
<proteinExistence type="predicted"/>
<accession>A0A0D7BJ71</accession>
<feature type="signal peptide" evidence="1">
    <location>
        <begin position="1"/>
        <end position="26"/>
    </location>
</feature>
<name>A0A0D7BJ71_9AGAR</name>
<evidence type="ECO:0000313" key="3">
    <source>
        <dbReference type="Proteomes" id="UP000054007"/>
    </source>
</evidence>
<gene>
    <name evidence="2" type="ORF">CYLTODRAFT_441963</name>
</gene>
<keyword evidence="3" id="KW-1185">Reference proteome</keyword>
<evidence type="ECO:0000313" key="2">
    <source>
        <dbReference type="EMBL" id="KIY70517.1"/>
    </source>
</evidence>
<keyword evidence="1" id="KW-0732">Signal</keyword>
<dbReference type="EMBL" id="KN880467">
    <property type="protein sequence ID" value="KIY70517.1"/>
    <property type="molecule type" value="Genomic_DNA"/>
</dbReference>
<evidence type="ECO:0000256" key="1">
    <source>
        <dbReference type="SAM" id="SignalP"/>
    </source>
</evidence>
<protein>
    <submittedName>
        <fullName evidence="2">Uncharacterized protein</fullName>
    </submittedName>
</protein>
<organism evidence="2 3">
    <name type="scientific">Cylindrobasidium torrendii FP15055 ss-10</name>
    <dbReference type="NCBI Taxonomy" id="1314674"/>
    <lineage>
        <taxon>Eukaryota</taxon>
        <taxon>Fungi</taxon>
        <taxon>Dikarya</taxon>
        <taxon>Basidiomycota</taxon>
        <taxon>Agaricomycotina</taxon>
        <taxon>Agaricomycetes</taxon>
        <taxon>Agaricomycetidae</taxon>
        <taxon>Agaricales</taxon>
        <taxon>Marasmiineae</taxon>
        <taxon>Physalacriaceae</taxon>
        <taxon>Cylindrobasidium</taxon>
    </lineage>
</organism>
<feature type="chain" id="PRO_5002317450" evidence="1">
    <location>
        <begin position="27"/>
        <end position="479"/>
    </location>
</feature>
<reference evidence="2 3" key="1">
    <citation type="journal article" date="2015" name="Fungal Genet. Biol.">
        <title>Evolution of novel wood decay mechanisms in Agaricales revealed by the genome sequences of Fistulina hepatica and Cylindrobasidium torrendii.</title>
        <authorList>
            <person name="Floudas D."/>
            <person name="Held B.W."/>
            <person name="Riley R."/>
            <person name="Nagy L.G."/>
            <person name="Koehler G."/>
            <person name="Ransdell A.S."/>
            <person name="Younus H."/>
            <person name="Chow J."/>
            <person name="Chiniquy J."/>
            <person name="Lipzen A."/>
            <person name="Tritt A."/>
            <person name="Sun H."/>
            <person name="Haridas S."/>
            <person name="LaButti K."/>
            <person name="Ohm R.A."/>
            <person name="Kues U."/>
            <person name="Blanchette R.A."/>
            <person name="Grigoriev I.V."/>
            <person name="Minto R.E."/>
            <person name="Hibbett D.S."/>
        </authorList>
    </citation>
    <scope>NUCLEOTIDE SEQUENCE [LARGE SCALE GENOMIC DNA]</scope>
    <source>
        <strain evidence="2 3">FP15055 ss-10</strain>
    </source>
</reference>
<sequence>MIEKNELSISSLWTWLFVFCEQWTHCTENSERQVAGFWNADTYFRIRNKRERPSCDRSVKEEKKGMDTRLVPTTLVVKYPDVRLLHKQNILKGSSDRMNITADRYHPSLQYEPFFQGTLSSFNNRVEANHDLATAHLILAILKSSVASAPSIEFDIVCETTEVQRHSLDTKYDLAHIPYIDISCLFATYPILWKILECHVKHCYFSIRQFGSSNIRALWDAYRHTQKSEVAGADEWSEFDSPFTDSCGWHGKDGWLQSRESRHASKRGRIPLTEAVWSKIVSIVISCRRPFKHERRAQSQERFAAFVAKRSKGGGVDDEHEEETSGVKYEKIPPKKVISLRDRLKTVMQWEPILRNNEPRQKDERSKWIAERADTGGHRFWMMEMLTHGMYQSERSLPEKRAMAYKRLVEVACDNAMAVRGRGSAKKYLEAKKIMDGILPLNERRSNGKAALRRRMFTELWAIYSPQPKSALSQGWTEF</sequence>
<dbReference type="AlphaFoldDB" id="A0A0D7BJ71"/>